<dbReference type="Proteomes" id="UP001317705">
    <property type="component" value="Chromosome"/>
</dbReference>
<feature type="modified residue" description="4-aspartylphosphate" evidence="3">
    <location>
        <position position="57"/>
    </location>
</feature>
<dbReference type="PROSITE" id="PS50110">
    <property type="entry name" value="RESPONSE_REGULATORY"/>
    <property type="match status" value="1"/>
</dbReference>
<evidence type="ECO:0000313" key="6">
    <source>
        <dbReference type="Proteomes" id="UP001317705"/>
    </source>
</evidence>
<dbReference type="EMBL" id="AP027151">
    <property type="protein sequence ID" value="BDV42121.1"/>
    <property type="molecule type" value="Genomic_DNA"/>
</dbReference>
<dbReference type="Pfam" id="PF00072">
    <property type="entry name" value="Response_reg"/>
    <property type="match status" value="1"/>
</dbReference>
<dbReference type="SUPFAM" id="SSF52172">
    <property type="entry name" value="CheY-like"/>
    <property type="match status" value="1"/>
</dbReference>
<dbReference type="Gene3D" id="3.40.50.2300">
    <property type="match status" value="1"/>
</dbReference>
<organism evidence="5 6">
    <name type="scientific">Geotalea uraniireducens</name>
    <dbReference type="NCBI Taxonomy" id="351604"/>
    <lineage>
        <taxon>Bacteria</taxon>
        <taxon>Pseudomonadati</taxon>
        <taxon>Thermodesulfobacteriota</taxon>
        <taxon>Desulfuromonadia</taxon>
        <taxon>Geobacterales</taxon>
        <taxon>Geobacteraceae</taxon>
        <taxon>Geotalea</taxon>
    </lineage>
</organism>
<accession>A0ABN6VPB4</accession>
<dbReference type="InterPro" id="IPR001789">
    <property type="entry name" value="Sig_transdc_resp-reg_receiver"/>
</dbReference>
<evidence type="ECO:0000259" key="4">
    <source>
        <dbReference type="PROSITE" id="PS50110"/>
    </source>
</evidence>
<dbReference type="InterPro" id="IPR050595">
    <property type="entry name" value="Bact_response_regulator"/>
</dbReference>
<reference evidence="5 6" key="1">
    <citation type="submission" date="2022-12" db="EMBL/GenBank/DDBJ databases">
        <title>Polyphasic characterization of Geotalea uranireducens NIT-SL11 newly isolated from a complex of sewage sludge and microbially reduced graphene oxide.</title>
        <authorList>
            <person name="Xie L."/>
            <person name="Yoshida N."/>
            <person name="Meng L."/>
        </authorList>
    </citation>
    <scope>NUCLEOTIDE SEQUENCE [LARGE SCALE GENOMIC DNA]</scope>
    <source>
        <strain evidence="5 6">NIT-SL11</strain>
    </source>
</reference>
<dbReference type="PANTHER" id="PTHR44591:SF14">
    <property type="entry name" value="PROTEIN PILG"/>
    <property type="match status" value="1"/>
</dbReference>
<evidence type="ECO:0000313" key="5">
    <source>
        <dbReference type="EMBL" id="BDV42121.1"/>
    </source>
</evidence>
<keyword evidence="6" id="KW-1185">Reference proteome</keyword>
<keyword evidence="1 3" id="KW-0597">Phosphoprotein</keyword>
<gene>
    <name evidence="5" type="ORF">GURASL_10440</name>
</gene>
<evidence type="ECO:0000256" key="3">
    <source>
        <dbReference type="PROSITE-ProRule" id="PRU00169"/>
    </source>
</evidence>
<evidence type="ECO:0000256" key="1">
    <source>
        <dbReference type="ARBA" id="ARBA00022553"/>
    </source>
</evidence>
<sequence>MPRKIVLICDDEEGMLRYLKKMLEALGLAVETFADGTSLLRRLAGGEPGDASLLLQDMRLPDGDGLQFLRRVKELRPALPVVMMTAYACNDVACAAYDGGASHFLPKPFSRETIVGVIRTTIGDADH</sequence>
<dbReference type="PANTHER" id="PTHR44591">
    <property type="entry name" value="STRESS RESPONSE REGULATOR PROTEIN 1"/>
    <property type="match status" value="1"/>
</dbReference>
<proteinExistence type="predicted"/>
<keyword evidence="2" id="KW-0902">Two-component regulatory system</keyword>
<feature type="domain" description="Response regulatory" evidence="4">
    <location>
        <begin position="5"/>
        <end position="122"/>
    </location>
</feature>
<dbReference type="InterPro" id="IPR011006">
    <property type="entry name" value="CheY-like_superfamily"/>
</dbReference>
<name>A0ABN6VPB4_9BACT</name>
<protein>
    <submittedName>
        <fullName evidence="5">Response regulator</fullName>
    </submittedName>
</protein>
<evidence type="ECO:0000256" key="2">
    <source>
        <dbReference type="ARBA" id="ARBA00023012"/>
    </source>
</evidence>
<dbReference type="SMART" id="SM00448">
    <property type="entry name" value="REC"/>
    <property type="match status" value="1"/>
</dbReference>
<dbReference type="RefSeq" id="WP_282002373.1">
    <property type="nucleotide sequence ID" value="NZ_AP027151.1"/>
</dbReference>